<feature type="domain" description="Mechanosensitive ion channel MscS" evidence="9">
    <location>
        <begin position="158"/>
        <end position="206"/>
    </location>
</feature>
<comment type="subcellular location">
    <subcellularLocation>
        <location evidence="1">Cell membrane</location>
        <topology evidence="1">Multi-pass membrane protein</topology>
    </subcellularLocation>
</comment>
<evidence type="ECO:0000256" key="3">
    <source>
        <dbReference type="ARBA" id="ARBA00022475"/>
    </source>
</evidence>
<dbReference type="InterPro" id="IPR049142">
    <property type="entry name" value="MS_channel_1st"/>
</dbReference>
<feature type="transmembrane region" description="Helical" evidence="8">
    <location>
        <begin position="106"/>
        <end position="128"/>
    </location>
</feature>
<evidence type="ECO:0000256" key="2">
    <source>
        <dbReference type="ARBA" id="ARBA00008017"/>
    </source>
</evidence>
<dbReference type="EMBL" id="BMHA01000003">
    <property type="protein sequence ID" value="GGI04495.1"/>
    <property type="molecule type" value="Genomic_DNA"/>
</dbReference>
<dbReference type="Gene3D" id="1.10.287.1260">
    <property type="match status" value="1"/>
</dbReference>
<evidence type="ECO:0000256" key="7">
    <source>
        <dbReference type="SAM" id="MobiDB-lite"/>
    </source>
</evidence>
<dbReference type="AlphaFoldDB" id="A0A8J3A6M8"/>
<dbReference type="Pfam" id="PF21088">
    <property type="entry name" value="MS_channel_1st"/>
    <property type="match status" value="1"/>
</dbReference>
<evidence type="ECO:0008006" key="14">
    <source>
        <dbReference type="Google" id="ProtNLM"/>
    </source>
</evidence>
<keyword evidence="5 8" id="KW-1133">Transmembrane helix</keyword>
<gene>
    <name evidence="12" type="ORF">GCM10011354_09380</name>
</gene>
<evidence type="ECO:0000256" key="1">
    <source>
        <dbReference type="ARBA" id="ARBA00004651"/>
    </source>
</evidence>
<dbReference type="PANTHER" id="PTHR30460">
    <property type="entry name" value="MODERATE CONDUCTANCE MECHANOSENSITIVE CHANNEL YBIO"/>
    <property type="match status" value="1"/>
</dbReference>
<dbReference type="Pfam" id="PF21082">
    <property type="entry name" value="MS_channel_3rd"/>
    <property type="match status" value="1"/>
</dbReference>
<feature type="domain" description="Mechanosensitive ion channel transmembrane helices 2/3" evidence="11">
    <location>
        <begin position="119"/>
        <end position="156"/>
    </location>
</feature>
<evidence type="ECO:0000259" key="10">
    <source>
        <dbReference type="Pfam" id="PF21082"/>
    </source>
</evidence>
<evidence type="ECO:0000256" key="8">
    <source>
        <dbReference type="SAM" id="Phobius"/>
    </source>
</evidence>
<dbReference type="InterPro" id="IPR045276">
    <property type="entry name" value="YbiO_bact"/>
</dbReference>
<evidence type="ECO:0000313" key="13">
    <source>
        <dbReference type="Proteomes" id="UP000650511"/>
    </source>
</evidence>
<dbReference type="Gene3D" id="3.30.70.100">
    <property type="match status" value="1"/>
</dbReference>
<dbReference type="GO" id="GO:0005886">
    <property type="term" value="C:plasma membrane"/>
    <property type="evidence" value="ECO:0007669"/>
    <property type="project" value="UniProtKB-SubCell"/>
</dbReference>
<dbReference type="SUPFAM" id="SSF82861">
    <property type="entry name" value="Mechanosensitive channel protein MscS (YggB), transmembrane region"/>
    <property type="match status" value="1"/>
</dbReference>
<protein>
    <recommendedName>
        <fullName evidence="14">Small conductance mechanosensitive channel</fullName>
    </recommendedName>
</protein>
<feature type="transmembrane region" description="Helical" evidence="8">
    <location>
        <begin position="140"/>
        <end position="159"/>
    </location>
</feature>
<accession>A0A8J3A6M8</accession>
<dbReference type="GO" id="GO:0008381">
    <property type="term" value="F:mechanosensitive monoatomic ion channel activity"/>
    <property type="evidence" value="ECO:0007669"/>
    <property type="project" value="InterPro"/>
</dbReference>
<dbReference type="SUPFAM" id="SSF50182">
    <property type="entry name" value="Sm-like ribonucleoproteins"/>
    <property type="match status" value="1"/>
</dbReference>
<reference evidence="12" key="1">
    <citation type="journal article" date="2014" name="Int. J. Syst. Evol. Microbiol.">
        <title>Complete genome sequence of Corynebacterium casei LMG S-19264T (=DSM 44701T), isolated from a smear-ripened cheese.</title>
        <authorList>
            <consortium name="US DOE Joint Genome Institute (JGI-PGF)"/>
            <person name="Walter F."/>
            <person name="Albersmeier A."/>
            <person name="Kalinowski J."/>
            <person name="Ruckert C."/>
        </authorList>
    </citation>
    <scope>NUCLEOTIDE SEQUENCE</scope>
    <source>
        <strain evidence="12">CGMCC 1.14988</strain>
    </source>
</reference>
<evidence type="ECO:0000313" key="12">
    <source>
        <dbReference type="EMBL" id="GGI04495.1"/>
    </source>
</evidence>
<dbReference type="RefSeq" id="WP_130649658.1">
    <property type="nucleotide sequence ID" value="NZ_BMHA01000003.1"/>
</dbReference>
<evidence type="ECO:0000256" key="6">
    <source>
        <dbReference type="ARBA" id="ARBA00023136"/>
    </source>
</evidence>
<evidence type="ECO:0000256" key="5">
    <source>
        <dbReference type="ARBA" id="ARBA00022989"/>
    </source>
</evidence>
<sequence length="395" mass="43310">MLLAQTTDSLTEVCIVGDDQELDFTCEVLFRLTGNDLVARAGGLVTAGLRILLILTVAFVATRLARSAISRFGTTMERRIQARLDRGEQRGTLDVARYRMRRFQRLHAITGVMRGVAGVIVWVIAVFAVLQSLQINLQPILAGAGLAGIVIGFGAQQLVRDVLAGIAMLIEDQYGVGDWIEVDQRIGQVERVGLRATSIRDLDGTVWHTLNGHVQQVGNLSQEWSRSMLDIPLALDSDVPSAKAIIHKVASDLAADPVWGDDIIGPPEIWGVQDFGPGGLSIRLVTPTKPMANWDINRQLRERLHRAFSQANIRMQGQLVEVGGMASGYPLLTRDHDDAGVARQHPRRRGLVPPGVGPLDRPPEQEAADLDEPVPGTRDQTTELRLERGREPRPD</sequence>
<evidence type="ECO:0000259" key="11">
    <source>
        <dbReference type="Pfam" id="PF21088"/>
    </source>
</evidence>
<keyword evidence="3" id="KW-1003">Cell membrane</keyword>
<evidence type="ECO:0000256" key="4">
    <source>
        <dbReference type="ARBA" id="ARBA00022692"/>
    </source>
</evidence>
<dbReference type="OrthoDB" id="4638917at2"/>
<dbReference type="PANTHER" id="PTHR30460:SF0">
    <property type="entry name" value="MODERATE CONDUCTANCE MECHANOSENSITIVE CHANNEL YBIO"/>
    <property type="match status" value="1"/>
</dbReference>
<dbReference type="InterPro" id="IPR023408">
    <property type="entry name" value="MscS_beta-dom_sf"/>
</dbReference>
<organism evidence="12 13">
    <name type="scientific">Egicoccus halophilus</name>
    <dbReference type="NCBI Taxonomy" id="1670830"/>
    <lineage>
        <taxon>Bacteria</taxon>
        <taxon>Bacillati</taxon>
        <taxon>Actinomycetota</taxon>
        <taxon>Nitriliruptoria</taxon>
        <taxon>Egicoccales</taxon>
        <taxon>Egicoccaceae</taxon>
        <taxon>Egicoccus</taxon>
    </lineage>
</organism>
<keyword evidence="4 8" id="KW-0812">Transmembrane</keyword>
<dbReference type="Gene3D" id="2.30.30.60">
    <property type="match status" value="1"/>
</dbReference>
<feature type="transmembrane region" description="Helical" evidence="8">
    <location>
        <begin position="37"/>
        <end position="61"/>
    </location>
</feature>
<comment type="caution">
    <text evidence="12">The sequence shown here is derived from an EMBL/GenBank/DDBJ whole genome shotgun (WGS) entry which is preliminary data.</text>
</comment>
<evidence type="ECO:0000259" key="9">
    <source>
        <dbReference type="Pfam" id="PF00924"/>
    </source>
</evidence>
<dbReference type="InterPro" id="IPR011014">
    <property type="entry name" value="MscS_channel_TM-2"/>
</dbReference>
<dbReference type="Proteomes" id="UP000650511">
    <property type="component" value="Unassembled WGS sequence"/>
</dbReference>
<dbReference type="SUPFAM" id="SSF82689">
    <property type="entry name" value="Mechanosensitive channel protein MscS (YggB), C-terminal domain"/>
    <property type="match status" value="1"/>
</dbReference>
<feature type="domain" description="Mechanosensitive ion channel MscS C-terminal" evidence="10">
    <location>
        <begin position="229"/>
        <end position="315"/>
    </location>
</feature>
<dbReference type="Pfam" id="PF00924">
    <property type="entry name" value="MS_channel_2nd"/>
    <property type="match status" value="1"/>
</dbReference>
<name>A0A8J3A6M8_9ACTN</name>
<feature type="region of interest" description="Disordered" evidence="7">
    <location>
        <begin position="339"/>
        <end position="395"/>
    </location>
</feature>
<reference evidence="12" key="2">
    <citation type="submission" date="2020-09" db="EMBL/GenBank/DDBJ databases">
        <authorList>
            <person name="Sun Q."/>
            <person name="Zhou Y."/>
        </authorList>
    </citation>
    <scope>NUCLEOTIDE SEQUENCE</scope>
    <source>
        <strain evidence="12">CGMCC 1.14988</strain>
    </source>
</reference>
<keyword evidence="6 8" id="KW-0472">Membrane</keyword>
<dbReference type="InterPro" id="IPR049278">
    <property type="entry name" value="MS_channel_C"/>
</dbReference>
<proteinExistence type="inferred from homology"/>
<dbReference type="InterPro" id="IPR006685">
    <property type="entry name" value="MscS_channel_2nd"/>
</dbReference>
<dbReference type="InterPro" id="IPR011066">
    <property type="entry name" value="MscS_channel_C_sf"/>
</dbReference>
<comment type="similarity">
    <text evidence="2">Belongs to the MscS (TC 1.A.23) family.</text>
</comment>
<dbReference type="InterPro" id="IPR010920">
    <property type="entry name" value="LSM_dom_sf"/>
</dbReference>
<feature type="compositionally biased region" description="Basic and acidic residues" evidence="7">
    <location>
        <begin position="380"/>
        <end position="395"/>
    </location>
</feature>
<keyword evidence="13" id="KW-1185">Reference proteome</keyword>